<comment type="catalytic activity">
    <reaction evidence="9">
        <text>L-seryl-[protein] + ATP = O-phospho-L-seryl-[protein] + ADP + H(+)</text>
        <dbReference type="Rhea" id="RHEA:17989"/>
        <dbReference type="Rhea" id="RHEA-COMP:9863"/>
        <dbReference type="Rhea" id="RHEA-COMP:11604"/>
        <dbReference type="ChEBI" id="CHEBI:15378"/>
        <dbReference type="ChEBI" id="CHEBI:29999"/>
        <dbReference type="ChEBI" id="CHEBI:30616"/>
        <dbReference type="ChEBI" id="CHEBI:83421"/>
        <dbReference type="ChEBI" id="CHEBI:456216"/>
        <dbReference type="EC" id="2.7.11.1"/>
    </reaction>
</comment>
<dbReference type="InterPro" id="IPR008271">
    <property type="entry name" value="Ser/Thr_kinase_AS"/>
</dbReference>
<evidence type="ECO:0000256" key="4">
    <source>
        <dbReference type="ARBA" id="ARBA00022679"/>
    </source>
</evidence>
<feature type="compositionally biased region" description="Acidic residues" evidence="11">
    <location>
        <begin position="685"/>
        <end position="700"/>
    </location>
</feature>
<dbReference type="GO" id="GO:0005829">
    <property type="term" value="C:cytosol"/>
    <property type="evidence" value="ECO:0007669"/>
    <property type="project" value="TreeGrafter"/>
</dbReference>
<keyword evidence="4" id="KW-0808">Transferase</keyword>
<dbReference type="InterPro" id="IPR000719">
    <property type="entry name" value="Prot_kinase_dom"/>
</dbReference>
<dbReference type="Ensembl" id="ENSUMAT00000035858.1">
    <property type="protein sequence ID" value="ENSUMAP00000030336.1"/>
    <property type="gene ID" value="ENSUMAG00000021065.1"/>
</dbReference>
<dbReference type="FunFam" id="3.30.200.20:FF:000006">
    <property type="entry name" value="TRAF2 and NCK-interacting protein kinase isoform 4"/>
    <property type="match status" value="1"/>
</dbReference>
<feature type="compositionally biased region" description="Basic and acidic residues" evidence="11">
    <location>
        <begin position="576"/>
        <end position="585"/>
    </location>
</feature>
<feature type="compositionally biased region" description="Low complexity" evidence="11">
    <location>
        <begin position="554"/>
        <end position="568"/>
    </location>
</feature>
<evidence type="ECO:0000256" key="6">
    <source>
        <dbReference type="ARBA" id="ARBA00022777"/>
    </source>
</evidence>
<feature type="compositionally biased region" description="Polar residues" evidence="11">
    <location>
        <begin position="702"/>
        <end position="722"/>
    </location>
</feature>
<evidence type="ECO:0000256" key="3">
    <source>
        <dbReference type="ARBA" id="ARBA00022527"/>
    </source>
</evidence>
<dbReference type="EC" id="2.7.11.1" evidence="2"/>
<feature type="compositionally biased region" description="Basic and acidic residues" evidence="11">
    <location>
        <begin position="660"/>
        <end position="675"/>
    </location>
</feature>
<feature type="domain" description="CNH" evidence="13">
    <location>
        <begin position="903"/>
        <end position="1190"/>
    </location>
</feature>
<dbReference type="FunFam" id="1.10.510.10:FF:000003">
    <property type="entry name" value="TRAF2 and NCK-interacting protein kinase isoform 4"/>
    <property type="match status" value="1"/>
</dbReference>
<feature type="compositionally biased region" description="Basic and acidic residues" evidence="11">
    <location>
        <begin position="520"/>
        <end position="536"/>
    </location>
</feature>
<dbReference type="Gene3D" id="1.10.510.10">
    <property type="entry name" value="Transferase(Phosphotransferase) domain 1"/>
    <property type="match status" value="1"/>
</dbReference>
<evidence type="ECO:0000256" key="2">
    <source>
        <dbReference type="ARBA" id="ARBA00012513"/>
    </source>
</evidence>
<feature type="compositionally biased region" description="Low complexity" evidence="11">
    <location>
        <begin position="588"/>
        <end position="614"/>
    </location>
</feature>
<dbReference type="PANTHER" id="PTHR47096:SF1">
    <property type="entry name" value="MISSHAPEN LIKE KINASE 1"/>
    <property type="match status" value="1"/>
</dbReference>
<proteinExistence type="inferred from homology"/>
<dbReference type="GO" id="GO:0004674">
    <property type="term" value="F:protein serine/threonine kinase activity"/>
    <property type="evidence" value="ECO:0007669"/>
    <property type="project" value="UniProtKB-KW"/>
</dbReference>
<evidence type="ECO:0000256" key="10">
    <source>
        <dbReference type="PROSITE-ProRule" id="PRU10141"/>
    </source>
</evidence>
<feature type="compositionally biased region" description="Acidic residues" evidence="11">
    <location>
        <begin position="318"/>
        <end position="339"/>
    </location>
</feature>
<dbReference type="Pfam" id="PF00780">
    <property type="entry name" value="CNH"/>
    <property type="match status" value="1"/>
</dbReference>
<dbReference type="SMART" id="SM00036">
    <property type="entry name" value="CNH"/>
    <property type="match status" value="1"/>
</dbReference>
<dbReference type="Gene3D" id="3.30.200.20">
    <property type="entry name" value="Phosphorylase Kinase, domain 1"/>
    <property type="match status" value="1"/>
</dbReference>
<keyword evidence="6" id="KW-0418">Kinase</keyword>
<keyword evidence="7 10" id="KW-0067">ATP-binding</keyword>
<feature type="domain" description="Protein kinase" evidence="12">
    <location>
        <begin position="26"/>
        <end position="290"/>
    </location>
</feature>
<accession>A0A452V9S0</accession>
<dbReference type="GO" id="GO:0005524">
    <property type="term" value="F:ATP binding"/>
    <property type="evidence" value="ECO:0007669"/>
    <property type="project" value="UniProtKB-UniRule"/>
</dbReference>
<dbReference type="PROSITE" id="PS00107">
    <property type="entry name" value="PROTEIN_KINASE_ATP"/>
    <property type="match status" value="1"/>
</dbReference>
<evidence type="ECO:0000256" key="9">
    <source>
        <dbReference type="ARBA" id="ARBA00048679"/>
    </source>
</evidence>
<dbReference type="PROSITE" id="PS50219">
    <property type="entry name" value="CNH"/>
    <property type="match status" value="1"/>
</dbReference>
<dbReference type="PROSITE" id="PS50011">
    <property type="entry name" value="PROTEIN_KINASE_DOM"/>
    <property type="match status" value="1"/>
</dbReference>
<dbReference type="SUPFAM" id="SSF56112">
    <property type="entry name" value="Protein kinase-like (PK-like)"/>
    <property type="match status" value="1"/>
</dbReference>
<evidence type="ECO:0000313" key="14">
    <source>
        <dbReference type="Ensembl" id="ENSUMAP00000030336"/>
    </source>
</evidence>
<evidence type="ECO:0000256" key="11">
    <source>
        <dbReference type="SAM" id="MobiDB-lite"/>
    </source>
</evidence>
<dbReference type="Pfam" id="PF00069">
    <property type="entry name" value="Pkinase"/>
    <property type="match status" value="1"/>
</dbReference>
<keyword evidence="3" id="KW-0723">Serine/threonine-protein kinase</keyword>
<dbReference type="InterPro" id="IPR001180">
    <property type="entry name" value="CNH_dom"/>
</dbReference>
<feature type="region of interest" description="Disordered" evidence="11">
    <location>
        <begin position="403"/>
        <end position="465"/>
    </location>
</feature>
<dbReference type="AlphaFoldDB" id="A0A452V9S0"/>
<evidence type="ECO:0000259" key="12">
    <source>
        <dbReference type="PROSITE" id="PS50011"/>
    </source>
</evidence>
<reference evidence="14" key="1">
    <citation type="submission" date="2019-03" db="UniProtKB">
        <authorList>
            <consortium name="Ensembl"/>
        </authorList>
    </citation>
    <scope>IDENTIFICATION</scope>
</reference>
<feature type="region of interest" description="Disordered" evidence="11">
    <location>
        <begin position="780"/>
        <end position="832"/>
    </location>
</feature>
<evidence type="ECO:0000259" key="13">
    <source>
        <dbReference type="PROSITE" id="PS50219"/>
    </source>
</evidence>
<feature type="region of interest" description="Disordered" evidence="11">
    <location>
        <begin position="307"/>
        <end position="350"/>
    </location>
</feature>
<feature type="compositionally biased region" description="Polar residues" evidence="11">
    <location>
        <begin position="620"/>
        <end position="633"/>
    </location>
</feature>
<sequence>NSVLYIKRELVDDDEGDICEDPAGIFELVEVVGNGTYGQVYKGRHVKTGQLAAIKVMDVTEDEEEEIKLEINMLKKYSHHRNIATYYGAFIKKSPPGHDDQLWLVMEFCGAGSITDLVKNTKGNTLKEDWIAYISREILRGLAHLHIHHVIHRDIKGQNVLLTENAEVKLVDFGVSAQLDRTVGRRNTFIGTPYWMAPEVIACDENPDATYDYRSDLWSCGITAIEMAEGAPPLCDMHPMRALFLIPRNPPPRLKSKKWSKKFFSFIEGCLVKNYMQRPSTEQLLKHPFIRDQPNERQVRIQLKDHIDRTRKKRGEKDETEYEYSGSEEEEEEVPEQEGEPSSIVNVPGESTLRRDFLRLQQENKERSEALRRQQLLQEQQLREQEEYKRQLLAERQKRIEQQKEQRRRLEEQQRREREARRQQEREQRRREQEEKRRLEELERRRKEEEERRRAEEEKRRVEREQEYIRRQLEEEQRHLEVLQQQLLQEQAMLLHDHRRPHPQQPPPPQERGKPSYHAPEPKPHYEPADRAREVPVRTTSRSPVLSRRDSPLQGSGQQNSQAGQRNSTSSIEPRLLWERVEKLVPRPGSGSSSGSSNSGSQPGSHPGSQSGSGERFRVRSSSKSEGSPSQRLENAVKKPEEKKEVFRPLKPADLTALAKELRAVEDVRPPHKVTDYSSSSEESGTTDEEDDDVEQEGAEETTSGPEDTRAASSLNLSNGETESVKTMIVHDDVESEPAMTPSKEGTLIVRQSTVDQKRASHHESNGFAGRIHLLPDLLQQSHSSSTSSTSSSPSSSQPTPTMSPQTPQDKLTTNETQSASSTLQKHKSSSSFTPFIDPRLLQISPSSGTTVTSVVGFSCDGMRPEAIRQDPTRKGSVVNVNPTNTRPQSDTPEIRKYKKRFNSEILCAALWGVNLLVGTESGLMLLDRSGQGKVYPLINRRRFQQMDVLEGLNVLVTISGKKDKLRVYYLSWLRNKILHNDPEVEKKQGWTTVGDLEGCVHYKVVKYERIKFLVIALKSSVEVYAWAPKPYHKFMAFKSFGELVHKPLLVDLTVEEGQRLKVIYGSCAGFHAVDVDSGSVYDIYLPTHIQCSIKPHAIIILPNTDGMELLVCYEDEGVYVNTYGRITKDVVLQWGEMPTSVAYIRSNQTMGWGEKAIEIRSVETGHLDGVFMHKRAQRLKFLCERNDKVFFASVRSGGSSQVYFMTLGRTSLLSW</sequence>
<feature type="binding site" evidence="10">
    <location>
        <position position="55"/>
    </location>
    <ligand>
        <name>ATP</name>
        <dbReference type="ChEBI" id="CHEBI:30616"/>
    </ligand>
</feature>
<keyword evidence="5 10" id="KW-0547">Nucleotide-binding</keyword>
<dbReference type="InterPro" id="IPR017441">
    <property type="entry name" value="Protein_kinase_ATP_BS"/>
</dbReference>
<dbReference type="GeneTree" id="ENSGT00940000155063"/>
<evidence type="ECO:0000256" key="1">
    <source>
        <dbReference type="ARBA" id="ARBA00008874"/>
    </source>
</evidence>
<dbReference type="InterPro" id="IPR011009">
    <property type="entry name" value="Kinase-like_dom_sf"/>
</dbReference>
<dbReference type="PROSITE" id="PS00108">
    <property type="entry name" value="PROTEIN_KINASE_ST"/>
    <property type="match status" value="1"/>
</dbReference>
<protein>
    <recommendedName>
        <fullName evidence="2">non-specific serine/threonine protein kinase</fullName>
        <ecNumber evidence="2">2.7.11.1</ecNumber>
    </recommendedName>
</protein>
<dbReference type="SMART" id="SM00220">
    <property type="entry name" value="S_TKc"/>
    <property type="match status" value="1"/>
</dbReference>
<evidence type="ECO:0000256" key="5">
    <source>
        <dbReference type="ARBA" id="ARBA00022741"/>
    </source>
</evidence>
<organism evidence="14">
    <name type="scientific">Ursus maritimus</name>
    <name type="common">Polar bear</name>
    <name type="synonym">Thalarctos maritimus</name>
    <dbReference type="NCBI Taxonomy" id="29073"/>
    <lineage>
        <taxon>Eukaryota</taxon>
        <taxon>Metazoa</taxon>
        <taxon>Chordata</taxon>
        <taxon>Craniata</taxon>
        <taxon>Vertebrata</taxon>
        <taxon>Euteleostomi</taxon>
        <taxon>Mammalia</taxon>
        <taxon>Eutheria</taxon>
        <taxon>Laurasiatheria</taxon>
        <taxon>Carnivora</taxon>
        <taxon>Caniformia</taxon>
        <taxon>Ursidae</taxon>
        <taxon>Ursus</taxon>
    </lineage>
</organism>
<feature type="compositionally biased region" description="Basic and acidic residues" evidence="11">
    <location>
        <begin position="635"/>
        <end position="648"/>
    </location>
</feature>
<name>A0A452V9S0_URSMA</name>
<evidence type="ECO:0000256" key="8">
    <source>
        <dbReference type="ARBA" id="ARBA00047899"/>
    </source>
</evidence>
<gene>
    <name evidence="14" type="primary">MAP4K4</name>
</gene>
<evidence type="ECO:0000256" key="7">
    <source>
        <dbReference type="ARBA" id="ARBA00022840"/>
    </source>
</evidence>
<feature type="compositionally biased region" description="Low complexity" evidence="11">
    <location>
        <begin position="780"/>
        <end position="809"/>
    </location>
</feature>
<dbReference type="PANTHER" id="PTHR47096">
    <property type="entry name" value="MISSHAPEN LIKE KINASE 1"/>
    <property type="match status" value="1"/>
</dbReference>
<dbReference type="InterPro" id="IPR051700">
    <property type="entry name" value="STE20_Ser-Thr_kinase"/>
</dbReference>
<feature type="region of interest" description="Disordered" evidence="11">
    <location>
        <begin position="489"/>
        <end position="764"/>
    </location>
</feature>
<comment type="similarity">
    <text evidence="1">Belongs to the protein kinase superfamily. STE Ser/Thr protein kinase family. STE20 subfamily.</text>
</comment>
<comment type="catalytic activity">
    <reaction evidence="8">
        <text>L-threonyl-[protein] + ATP = O-phospho-L-threonyl-[protein] + ADP + H(+)</text>
        <dbReference type="Rhea" id="RHEA:46608"/>
        <dbReference type="Rhea" id="RHEA-COMP:11060"/>
        <dbReference type="Rhea" id="RHEA-COMP:11605"/>
        <dbReference type="ChEBI" id="CHEBI:15378"/>
        <dbReference type="ChEBI" id="CHEBI:30013"/>
        <dbReference type="ChEBI" id="CHEBI:30616"/>
        <dbReference type="ChEBI" id="CHEBI:61977"/>
        <dbReference type="ChEBI" id="CHEBI:456216"/>
        <dbReference type="EC" id="2.7.11.1"/>
    </reaction>
</comment>